<protein>
    <submittedName>
        <fullName evidence="2">Uncharacterized protein</fullName>
    </submittedName>
</protein>
<keyword evidence="1" id="KW-1133">Transmembrane helix</keyword>
<gene>
    <name evidence="2" type="ordered locus">GWCH70_2999</name>
</gene>
<organism evidence="2">
    <name type="scientific">Geobacillus sp. (strain WCH70)</name>
    <dbReference type="NCBI Taxonomy" id="471223"/>
    <lineage>
        <taxon>Bacteria</taxon>
        <taxon>Bacillati</taxon>
        <taxon>Bacillota</taxon>
        <taxon>Bacilli</taxon>
        <taxon>Bacillales</taxon>
        <taxon>Anoxybacillaceae</taxon>
        <taxon>Geobacillus</taxon>
    </lineage>
</organism>
<accession>C5D7R0</accession>
<dbReference type="STRING" id="471223.GWCH70_2999"/>
<evidence type="ECO:0000313" key="2">
    <source>
        <dbReference type="EMBL" id="ACS25670.1"/>
    </source>
</evidence>
<dbReference type="EMBL" id="CP001638">
    <property type="protein sequence ID" value="ACS25670.1"/>
    <property type="molecule type" value="Genomic_DNA"/>
</dbReference>
<sequence length="75" mass="8975">MSPVTPSSETLLGFFAYSIRTIFISELLIFSNVLHRFTVTNMAQLAKRKLCIFFKLIWLRKQWEMCKLVMQRNRM</sequence>
<proteinExistence type="predicted"/>
<dbReference type="HOGENOM" id="CLU_2665909_0_0_9"/>
<evidence type="ECO:0000256" key="1">
    <source>
        <dbReference type="SAM" id="Phobius"/>
    </source>
</evidence>
<name>C5D7R0_GEOSW</name>
<feature type="transmembrane region" description="Helical" evidence="1">
    <location>
        <begin position="12"/>
        <end position="34"/>
    </location>
</feature>
<reference evidence="2" key="1">
    <citation type="submission" date="2009-06" db="EMBL/GenBank/DDBJ databases">
        <title>Complete sequence of chromosome of Geopacillus sp. WCH70.</title>
        <authorList>
            <consortium name="US DOE Joint Genome Institute"/>
            <person name="Lucas S."/>
            <person name="Copeland A."/>
            <person name="Lapidus A."/>
            <person name="Glavina del Rio T."/>
            <person name="Dalin E."/>
            <person name="Tice H."/>
            <person name="Bruce D."/>
            <person name="Goodwin L."/>
            <person name="Pitluck S."/>
            <person name="Chertkov O."/>
            <person name="Brettin T."/>
            <person name="Detter J.C."/>
            <person name="Han C."/>
            <person name="Larimer F."/>
            <person name="Land M."/>
            <person name="Hauser L."/>
            <person name="Kyrpides N."/>
            <person name="Mikhailova N."/>
            <person name="Brumm P."/>
            <person name="Mead D.A."/>
            <person name="Richardson P."/>
        </authorList>
    </citation>
    <scope>NUCLEOTIDE SEQUENCE [LARGE SCALE GENOMIC DNA]</scope>
    <source>
        <strain evidence="2">WCH70</strain>
    </source>
</reference>
<keyword evidence="1" id="KW-0472">Membrane</keyword>
<dbReference type="AlphaFoldDB" id="C5D7R0"/>
<dbReference type="KEGG" id="gwc:GWCH70_2999"/>
<keyword evidence="1" id="KW-0812">Transmembrane</keyword>